<dbReference type="RefSeq" id="XP_002117008.1">
    <property type="nucleotide sequence ID" value="XM_002116972.1"/>
</dbReference>
<feature type="compositionally biased region" description="Basic residues" evidence="1">
    <location>
        <begin position="94"/>
        <end position="103"/>
    </location>
</feature>
<evidence type="ECO:0000313" key="2">
    <source>
        <dbReference type="EMBL" id="EDV20582.1"/>
    </source>
</evidence>
<reference evidence="2 3" key="1">
    <citation type="journal article" date="2008" name="Nature">
        <title>The Trichoplax genome and the nature of placozoans.</title>
        <authorList>
            <person name="Srivastava M."/>
            <person name="Begovic E."/>
            <person name="Chapman J."/>
            <person name="Putnam N.H."/>
            <person name="Hellsten U."/>
            <person name="Kawashima T."/>
            <person name="Kuo A."/>
            <person name="Mitros T."/>
            <person name="Salamov A."/>
            <person name="Carpenter M.L."/>
            <person name="Signorovitch A.Y."/>
            <person name="Moreno M.A."/>
            <person name="Kamm K."/>
            <person name="Grimwood J."/>
            <person name="Schmutz J."/>
            <person name="Shapiro H."/>
            <person name="Grigoriev I.V."/>
            <person name="Buss L.W."/>
            <person name="Schierwater B."/>
            <person name="Dellaporta S.L."/>
            <person name="Rokhsar D.S."/>
        </authorList>
    </citation>
    <scope>NUCLEOTIDE SEQUENCE [LARGE SCALE GENOMIC DNA]</scope>
    <source>
        <strain evidence="2 3">Grell-BS-1999</strain>
    </source>
</reference>
<name>B3S9R3_TRIAD</name>
<evidence type="ECO:0000256" key="1">
    <source>
        <dbReference type="SAM" id="MobiDB-lite"/>
    </source>
</evidence>
<dbReference type="EMBL" id="DS985259">
    <property type="protein sequence ID" value="EDV20582.1"/>
    <property type="molecule type" value="Genomic_DNA"/>
</dbReference>
<protein>
    <submittedName>
        <fullName evidence="2">Uncharacterized protein</fullName>
    </submittedName>
</protein>
<accession>B3S9R3</accession>
<dbReference type="Proteomes" id="UP000009022">
    <property type="component" value="Unassembled WGS sequence"/>
</dbReference>
<feature type="compositionally biased region" description="Basic and acidic residues" evidence="1">
    <location>
        <begin position="32"/>
        <end position="45"/>
    </location>
</feature>
<feature type="region of interest" description="Disordered" evidence="1">
    <location>
        <begin position="85"/>
        <end position="117"/>
    </location>
</feature>
<dbReference type="CTD" id="6758220"/>
<dbReference type="GeneID" id="6758220"/>
<gene>
    <name evidence="2" type="ORF">TRIADDRAFT_60999</name>
</gene>
<dbReference type="HOGENOM" id="CLU_1477009_0_0_1"/>
<keyword evidence="3" id="KW-1185">Reference proteome</keyword>
<evidence type="ECO:0000313" key="3">
    <source>
        <dbReference type="Proteomes" id="UP000009022"/>
    </source>
</evidence>
<dbReference type="AlphaFoldDB" id="B3S9R3"/>
<feature type="region of interest" description="Disordered" evidence="1">
    <location>
        <begin position="20"/>
        <end position="50"/>
    </location>
</feature>
<dbReference type="KEGG" id="tad:TRIADDRAFT_60999"/>
<organism evidence="2 3">
    <name type="scientific">Trichoplax adhaerens</name>
    <name type="common">Trichoplax reptans</name>
    <dbReference type="NCBI Taxonomy" id="10228"/>
    <lineage>
        <taxon>Eukaryota</taxon>
        <taxon>Metazoa</taxon>
        <taxon>Placozoa</taxon>
        <taxon>Uniplacotomia</taxon>
        <taxon>Trichoplacea</taxon>
        <taxon>Trichoplacidae</taxon>
        <taxon>Trichoplax</taxon>
    </lineage>
</organism>
<sequence>MPLLDVQRLCLLGRVISQRTKRRVPSGGGDGDATKVTRLADDHTAKPSRKTADIQNTIVLLSLPANHRQEEQQLPATFPITLPSNRYPYPMPKAKQRSSNRRPWRGEANEGSLPPPLRSRLADLFGQIEREFEIIYNENAIYLAVFTPYMDNPFDEGPIHLVYTSIVSKNKSASILEEGMTDR</sequence>
<proteinExistence type="predicted"/>
<dbReference type="InParanoid" id="B3S9R3"/>